<dbReference type="Proteomes" id="UP000315783">
    <property type="component" value="Unassembled WGS sequence"/>
</dbReference>
<dbReference type="InterPro" id="IPR002889">
    <property type="entry name" value="WSC_carb-bd"/>
</dbReference>
<dbReference type="SMART" id="SM00321">
    <property type="entry name" value="WSC"/>
    <property type="match status" value="1"/>
</dbReference>
<evidence type="ECO:0000313" key="5">
    <source>
        <dbReference type="Proteomes" id="UP000315783"/>
    </source>
</evidence>
<protein>
    <submittedName>
        <fullName evidence="4">WSC domain-containing protein</fullName>
    </submittedName>
</protein>
<feature type="chain" id="PRO_5022000726" evidence="2">
    <location>
        <begin position="19"/>
        <end position="609"/>
    </location>
</feature>
<dbReference type="AlphaFoldDB" id="A0A545VD02"/>
<dbReference type="EMBL" id="SPUK01000002">
    <property type="protein sequence ID" value="TQV99611.1"/>
    <property type="molecule type" value="Genomic_DNA"/>
</dbReference>
<feature type="signal peptide" evidence="2">
    <location>
        <begin position="1"/>
        <end position="18"/>
    </location>
</feature>
<organism evidence="4 5">
    <name type="scientific">Cordyceps javanica</name>
    <dbReference type="NCBI Taxonomy" id="43265"/>
    <lineage>
        <taxon>Eukaryota</taxon>
        <taxon>Fungi</taxon>
        <taxon>Dikarya</taxon>
        <taxon>Ascomycota</taxon>
        <taxon>Pezizomycotina</taxon>
        <taxon>Sordariomycetes</taxon>
        <taxon>Hypocreomycetidae</taxon>
        <taxon>Hypocreales</taxon>
        <taxon>Cordycipitaceae</taxon>
        <taxon>Cordyceps</taxon>
    </lineage>
</organism>
<dbReference type="STRING" id="43265.A0A545VD02"/>
<dbReference type="InterPro" id="IPR018535">
    <property type="entry name" value="DUF1996"/>
</dbReference>
<gene>
    <name evidence="4" type="ORF">IF1G_01826</name>
</gene>
<feature type="compositionally biased region" description="Polar residues" evidence="1">
    <location>
        <begin position="433"/>
        <end position="447"/>
    </location>
</feature>
<comment type="caution">
    <text evidence="4">The sequence shown here is derived from an EMBL/GenBank/DDBJ whole genome shotgun (WGS) entry which is preliminary data.</text>
</comment>
<evidence type="ECO:0000313" key="4">
    <source>
        <dbReference type="EMBL" id="TQV99611.1"/>
    </source>
</evidence>
<dbReference type="PANTHER" id="PTHR43662">
    <property type="match status" value="1"/>
</dbReference>
<feature type="region of interest" description="Disordered" evidence="1">
    <location>
        <begin position="346"/>
        <end position="460"/>
    </location>
</feature>
<keyword evidence="2" id="KW-0732">Signal</keyword>
<sequence>MKFATATALASLLAVAAAAKDKRTFAVLHFTNKQLTVARADPIVTPGQPSTHVHHVLGGSGFGLASTAEDLKNSKCSTARVKGDNSNYWFPSLYFKDPKSGNLESVELFYANVYYFFEPTNDDIKAFPMGLQMFIGDPNARTPPAGGAKTNLDPSKGPVNPIKWTCPRKDLNNPGWPANSKGFTAGIQDPNNKGEGVGFPHVNCDGYASPLRADVHFPSCYNPKAGLNDYKNNMAWPQDNNGKADCPQGWIHVPHLFFEAYWNTPAFSDRWEQGKGQQPFVLANGDVTGYSLHADFMSGWDEGLLQHIIDTCDTGTSGMENCAGLFYGQNKDECTIESPVDEKAQGILPKLPGNNPLTGWSYGTGNGTSPSPQPSQGEPSSAAPAPSSSASSQIPAPPSSASAPSDTHTATSSGEAGQPTSPSESGSPRKLPPSSQTQTDVKASPTLSVPPAGPSDKCTPATVHTIYRTVTVTAGAPKNTDNAGAGGEVAGFKYAGCFRDSATRALSGKVRPDLGKMSNEKCVAHCNKLGFSVAGTEYGGQCYCGNELQGSERLDDSACNLACEDNASSKCGGSWALSVYSETGEVSMKNAISRRHMHEHVKRHSGRRF</sequence>
<feature type="compositionally biased region" description="Polar residues" evidence="1">
    <location>
        <begin position="406"/>
        <end position="426"/>
    </location>
</feature>
<feature type="domain" description="WSC" evidence="3">
    <location>
        <begin position="491"/>
        <end position="583"/>
    </location>
</feature>
<proteinExistence type="predicted"/>
<name>A0A545VD02_9HYPO</name>
<dbReference type="PROSITE" id="PS51212">
    <property type="entry name" value="WSC"/>
    <property type="match status" value="1"/>
</dbReference>
<dbReference type="Pfam" id="PF01822">
    <property type="entry name" value="WSC"/>
    <property type="match status" value="1"/>
</dbReference>
<feature type="compositionally biased region" description="Low complexity" evidence="1">
    <location>
        <begin position="374"/>
        <end position="405"/>
    </location>
</feature>
<dbReference type="PANTHER" id="PTHR43662:SF11">
    <property type="entry name" value="WSC DOMAIN-CONTAINING PROTEIN"/>
    <property type="match status" value="1"/>
</dbReference>
<dbReference type="Pfam" id="PF09362">
    <property type="entry name" value="DUF1996"/>
    <property type="match status" value="1"/>
</dbReference>
<evidence type="ECO:0000256" key="1">
    <source>
        <dbReference type="SAM" id="MobiDB-lite"/>
    </source>
</evidence>
<evidence type="ECO:0000256" key="2">
    <source>
        <dbReference type="SAM" id="SignalP"/>
    </source>
</evidence>
<keyword evidence="5" id="KW-1185">Reference proteome</keyword>
<reference evidence="4 5" key="1">
    <citation type="journal article" date="2019" name="Appl. Microbiol. Biotechnol.">
        <title>Genome sequence of Isaria javanica and comparative genome analysis insights into family S53 peptidase evolution in fungal entomopathogens.</title>
        <authorList>
            <person name="Lin R."/>
            <person name="Zhang X."/>
            <person name="Xin B."/>
            <person name="Zou M."/>
            <person name="Gao Y."/>
            <person name="Qin F."/>
            <person name="Hu Q."/>
            <person name="Xie B."/>
            <person name="Cheng X."/>
        </authorList>
    </citation>
    <scope>NUCLEOTIDE SEQUENCE [LARGE SCALE GENOMIC DNA]</scope>
    <source>
        <strain evidence="4 5">IJ1G</strain>
    </source>
</reference>
<accession>A0A545VD02</accession>
<dbReference type="OrthoDB" id="74764at2759"/>
<evidence type="ECO:0000259" key="3">
    <source>
        <dbReference type="PROSITE" id="PS51212"/>
    </source>
</evidence>